<evidence type="ECO:0000259" key="5">
    <source>
        <dbReference type="PROSITE" id="PS50112"/>
    </source>
</evidence>
<dbReference type="SUPFAM" id="SSF81606">
    <property type="entry name" value="PP2C-like"/>
    <property type="match status" value="1"/>
</dbReference>
<dbReference type="KEGG" id="dmm:dnm_091160"/>
<dbReference type="InterPro" id="IPR000014">
    <property type="entry name" value="PAS"/>
</dbReference>
<gene>
    <name evidence="7" type="ORF">dnm_091160</name>
</gene>
<sequence>MSQKENHSKLVSQDHKVISDPDENNQHSDYGRDIRKIMLKLLLVISLVAGSVLTGLLYYQTKSFAITEAEKKIKNLLLQQKGVHNYITHHQKPEVYRLKEKKHLYEAYFSPQLLSGSYVTRNIHHYYNQHREKLGMAEFYYKLAANNPRNPLNTADKFEQNLIRNFKSGGQKEYSEVVELNGKEYLYYALPFLVNKPSCMRCHGTPDAAPQELVRRYGDTAGFYEKLGDMRAIISIRVPLESEMAEARRTFFIHGATTFFVLILFFVLGGTRLLAYFTKHSERLIKKRFESETLFRGTFEQAAVGIAHLSPDGKCLRVNQKFCEITGYDNDEILNLSLADITSSEDTDVDKEMSLQLLNGDIATYSTEKRYIRKNKETVWVNETNSLSRDDQGKPDFTISVIQDITQRRQLKAEVDKALIQAEEANSKLSDAMNALWGEMELAKKIQTVLLPENTKNIHPDFEIAATMFPAEHVGGDFYDFNFDKSGALWFAIGDVSGHGITPGLIMMMAQTIHSTVTANFDTDARSLVVRVNEILYMNVSERLHENHFMTFTALKYLGRGQFQHAGAHLSMLVYRQKTGACELVRTRGVYLNFKKDISKATKNAEFSLEPGDILILYTDGLTEAENPDGKMLDIDGFMRIVEKHAHQEPEAMKEMIMADVVRWCDNRREDDMTLVIIKRVTEH</sequence>
<evidence type="ECO:0000259" key="6">
    <source>
        <dbReference type="PROSITE" id="PS50113"/>
    </source>
</evidence>
<evidence type="ECO:0000313" key="8">
    <source>
        <dbReference type="Proteomes" id="UP000663722"/>
    </source>
</evidence>
<dbReference type="Proteomes" id="UP000663722">
    <property type="component" value="Chromosome"/>
</dbReference>
<dbReference type="SMART" id="SM00091">
    <property type="entry name" value="PAS"/>
    <property type="match status" value="1"/>
</dbReference>
<feature type="domain" description="PAS" evidence="5">
    <location>
        <begin position="291"/>
        <end position="361"/>
    </location>
</feature>
<dbReference type="Gene3D" id="3.30.450.20">
    <property type="entry name" value="PAS domain"/>
    <property type="match status" value="1"/>
</dbReference>
<evidence type="ECO:0000256" key="4">
    <source>
        <dbReference type="SAM" id="Phobius"/>
    </source>
</evidence>
<dbReference type="InterPro" id="IPR000700">
    <property type="entry name" value="PAS-assoc_C"/>
</dbReference>
<feature type="coiled-coil region" evidence="2">
    <location>
        <begin position="408"/>
        <end position="435"/>
    </location>
</feature>
<keyword evidence="4" id="KW-1133">Transmembrane helix</keyword>
<proteinExistence type="predicted"/>
<dbReference type="SMART" id="SM00086">
    <property type="entry name" value="PAC"/>
    <property type="match status" value="1"/>
</dbReference>
<keyword evidence="1" id="KW-0378">Hydrolase</keyword>
<dbReference type="GO" id="GO:0016791">
    <property type="term" value="F:phosphatase activity"/>
    <property type="evidence" value="ECO:0007669"/>
    <property type="project" value="TreeGrafter"/>
</dbReference>
<dbReference type="PANTHER" id="PTHR43156:SF2">
    <property type="entry name" value="STAGE II SPORULATION PROTEIN E"/>
    <property type="match status" value="1"/>
</dbReference>
<evidence type="ECO:0000313" key="7">
    <source>
        <dbReference type="EMBL" id="QTA93021.1"/>
    </source>
</evidence>
<dbReference type="PROSITE" id="PS50113">
    <property type="entry name" value="PAC"/>
    <property type="match status" value="1"/>
</dbReference>
<feature type="transmembrane region" description="Helical" evidence="4">
    <location>
        <begin position="251"/>
        <end position="278"/>
    </location>
</feature>
<keyword evidence="4" id="KW-0812">Transmembrane</keyword>
<protein>
    <submittedName>
        <fullName evidence="7">PAS and PPM-type phosphatase domains-containing protein, DUF3365</fullName>
    </submittedName>
</protein>
<dbReference type="PROSITE" id="PS50112">
    <property type="entry name" value="PAS"/>
    <property type="match status" value="1"/>
</dbReference>
<feature type="domain" description="PAC" evidence="6">
    <location>
        <begin position="365"/>
        <end position="417"/>
    </location>
</feature>
<dbReference type="SMART" id="SM00331">
    <property type="entry name" value="PP2C_SIG"/>
    <property type="match status" value="1"/>
</dbReference>
<dbReference type="NCBIfam" id="TIGR00229">
    <property type="entry name" value="sensory_box"/>
    <property type="match status" value="1"/>
</dbReference>
<dbReference type="SUPFAM" id="SSF55785">
    <property type="entry name" value="PYP-like sensor domain (PAS domain)"/>
    <property type="match status" value="1"/>
</dbReference>
<evidence type="ECO:0000256" key="2">
    <source>
        <dbReference type="SAM" id="Coils"/>
    </source>
</evidence>
<dbReference type="Gene3D" id="3.60.40.10">
    <property type="entry name" value="PPM-type phosphatase domain"/>
    <property type="match status" value="1"/>
</dbReference>
<keyword evidence="2" id="KW-0175">Coiled coil</keyword>
<feature type="transmembrane region" description="Helical" evidence="4">
    <location>
        <begin position="37"/>
        <end position="59"/>
    </location>
</feature>
<dbReference type="CDD" id="cd00130">
    <property type="entry name" value="PAS"/>
    <property type="match status" value="1"/>
</dbReference>
<keyword evidence="4" id="KW-0472">Membrane</keyword>
<feature type="region of interest" description="Disordered" evidence="3">
    <location>
        <begin position="1"/>
        <end position="27"/>
    </location>
</feature>
<dbReference type="InterPro" id="IPR001610">
    <property type="entry name" value="PAC"/>
</dbReference>
<dbReference type="InterPro" id="IPR035965">
    <property type="entry name" value="PAS-like_dom_sf"/>
</dbReference>
<dbReference type="InterPro" id="IPR036457">
    <property type="entry name" value="PPM-type-like_dom_sf"/>
</dbReference>
<keyword evidence="8" id="KW-1185">Reference proteome</keyword>
<dbReference type="InterPro" id="IPR021796">
    <property type="entry name" value="Tll0287-like_dom"/>
</dbReference>
<dbReference type="InterPro" id="IPR001932">
    <property type="entry name" value="PPM-type_phosphatase-like_dom"/>
</dbReference>
<reference evidence="7" key="1">
    <citation type="journal article" date="2021" name="Microb. Physiol.">
        <title>Proteogenomic Insights into the Physiology of Marine, Sulfate-Reducing, Filamentous Desulfonema limicola and Desulfonema magnum.</title>
        <authorList>
            <person name="Schnaars V."/>
            <person name="Wohlbrand L."/>
            <person name="Scheve S."/>
            <person name="Hinrichs C."/>
            <person name="Reinhardt R."/>
            <person name="Rabus R."/>
        </authorList>
    </citation>
    <scope>NUCLEOTIDE SEQUENCE</scope>
    <source>
        <strain evidence="7">4be13</strain>
    </source>
</reference>
<dbReference type="RefSeq" id="WP_207680145.1">
    <property type="nucleotide sequence ID" value="NZ_CP061800.1"/>
</dbReference>
<dbReference type="AlphaFoldDB" id="A0A975BWG5"/>
<dbReference type="PANTHER" id="PTHR43156">
    <property type="entry name" value="STAGE II SPORULATION PROTEIN E-RELATED"/>
    <property type="match status" value="1"/>
</dbReference>
<dbReference type="InterPro" id="IPR052016">
    <property type="entry name" value="Bact_Sigma-Reg"/>
</dbReference>
<organism evidence="7 8">
    <name type="scientific">Desulfonema magnum</name>
    <dbReference type="NCBI Taxonomy" id="45655"/>
    <lineage>
        <taxon>Bacteria</taxon>
        <taxon>Pseudomonadati</taxon>
        <taxon>Thermodesulfobacteriota</taxon>
        <taxon>Desulfobacteria</taxon>
        <taxon>Desulfobacterales</taxon>
        <taxon>Desulfococcaceae</taxon>
        <taxon>Desulfonema</taxon>
    </lineage>
</organism>
<evidence type="ECO:0000256" key="3">
    <source>
        <dbReference type="SAM" id="MobiDB-lite"/>
    </source>
</evidence>
<evidence type="ECO:0000256" key="1">
    <source>
        <dbReference type="ARBA" id="ARBA00022801"/>
    </source>
</evidence>
<dbReference type="Pfam" id="PF11845">
    <property type="entry name" value="Tll0287-like"/>
    <property type="match status" value="1"/>
</dbReference>
<accession>A0A975BWG5</accession>
<name>A0A975BWG5_9BACT</name>
<dbReference type="EMBL" id="CP061800">
    <property type="protein sequence ID" value="QTA93021.1"/>
    <property type="molecule type" value="Genomic_DNA"/>
</dbReference>
<dbReference type="Pfam" id="PF07228">
    <property type="entry name" value="SpoIIE"/>
    <property type="match status" value="1"/>
</dbReference>
<dbReference type="Pfam" id="PF13426">
    <property type="entry name" value="PAS_9"/>
    <property type="match status" value="1"/>
</dbReference>